<keyword evidence="1" id="KW-1133">Transmembrane helix</keyword>
<evidence type="ECO:0000313" key="2">
    <source>
        <dbReference type="EMBL" id="EHJ07641.1"/>
    </source>
</evidence>
<dbReference type="AlphaFoldDB" id="G5JJJ3"/>
<reference evidence="2 3" key="1">
    <citation type="journal article" date="2012" name="BMC Genomics">
        <title>Comparative genomic analysis of the genus Staphylococcus including Staphylococcus aureus and its newly described sister species Staphylococcus simiae.</title>
        <authorList>
            <person name="Suzuki H."/>
            <person name="Lefebure T."/>
            <person name="Pavinski Bitar P."/>
            <person name="Stanhope M.J."/>
        </authorList>
    </citation>
    <scope>NUCLEOTIDE SEQUENCE [LARGE SCALE GENOMIC DNA]</scope>
    <source>
        <strain evidence="2 3">CCM 7213</strain>
    </source>
</reference>
<accession>G5JJJ3</accession>
<evidence type="ECO:0000256" key="1">
    <source>
        <dbReference type="SAM" id="Phobius"/>
    </source>
</evidence>
<keyword evidence="1" id="KW-0472">Membrane</keyword>
<dbReference type="EMBL" id="AEUN01000448">
    <property type="protein sequence ID" value="EHJ07641.1"/>
    <property type="molecule type" value="Genomic_DNA"/>
</dbReference>
<keyword evidence="3" id="KW-1185">Reference proteome</keyword>
<dbReference type="PATRIC" id="fig|911238.3.peg.1427"/>
<gene>
    <name evidence="2" type="ORF">SS7213T_08252</name>
</gene>
<name>G5JJJ3_9STAP</name>
<sequence length="89" mass="9982">MSKKSQPERLSRLFNLAGFIVDGYNGMKYDAKNKKLVYLSLGLGAIGTLLDFYISFKSPRKVKKFGAVISLLGNGARLFTSLRKVKNEY</sequence>
<keyword evidence="1" id="KW-0812">Transmembrane</keyword>
<dbReference type="Proteomes" id="UP000005413">
    <property type="component" value="Unassembled WGS sequence"/>
</dbReference>
<dbReference type="OrthoDB" id="2412369at2"/>
<feature type="transmembrane region" description="Helical" evidence="1">
    <location>
        <begin position="36"/>
        <end position="56"/>
    </location>
</feature>
<comment type="caution">
    <text evidence="2">The sequence shown here is derived from an EMBL/GenBank/DDBJ whole genome shotgun (WGS) entry which is preliminary data.</text>
</comment>
<dbReference type="RefSeq" id="WP_002464348.1">
    <property type="nucleotide sequence ID" value="NZ_AEUN01000448.1"/>
</dbReference>
<evidence type="ECO:0000313" key="3">
    <source>
        <dbReference type="Proteomes" id="UP000005413"/>
    </source>
</evidence>
<protein>
    <submittedName>
        <fullName evidence="2">Uncharacterized protein</fullName>
    </submittedName>
</protein>
<proteinExistence type="predicted"/>
<organism evidence="2 3">
    <name type="scientific">Staphylococcus simiae CCM 7213 = CCUG 51256</name>
    <dbReference type="NCBI Taxonomy" id="911238"/>
    <lineage>
        <taxon>Bacteria</taxon>
        <taxon>Bacillati</taxon>
        <taxon>Bacillota</taxon>
        <taxon>Bacilli</taxon>
        <taxon>Bacillales</taxon>
        <taxon>Staphylococcaceae</taxon>
        <taxon>Staphylococcus</taxon>
    </lineage>
</organism>